<dbReference type="RefSeq" id="WP_015267068.1">
    <property type="nucleotide sequence ID" value="NC_019904.1"/>
</dbReference>
<proteinExistence type="predicted"/>
<reference evidence="2" key="1">
    <citation type="submission" date="2012-02" db="EMBL/GenBank/DDBJ databases">
        <title>The complete genome of Echinicola vietnamensis DSM 17526.</title>
        <authorList>
            <person name="Lucas S."/>
            <person name="Copeland A."/>
            <person name="Lapidus A."/>
            <person name="Glavina del Rio T."/>
            <person name="Dalin E."/>
            <person name="Tice H."/>
            <person name="Bruce D."/>
            <person name="Goodwin L."/>
            <person name="Pitluck S."/>
            <person name="Peters L."/>
            <person name="Ovchinnikova G."/>
            <person name="Teshima H."/>
            <person name="Kyrpides N."/>
            <person name="Mavromatis K."/>
            <person name="Ivanova N."/>
            <person name="Brettin T."/>
            <person name="Detter J.C."/>
            <person name="Han C."/>
            <person name="Larimer F."/>
            <person name="Land M."/>
            <person name="Hauser L."/>
            <person name="Markowitz V."/>
            <person name="Cheng J.-F."/>
            <person name="Hugenholtz P."/>
            <person name="Woyke T."/>
            <person name="Wu D."/>
            <person name="Brambilla E."/>
            <person name="Klenk H.-P."/>
            <person name="Eisen J.A."/>
        </authorList>
    </citation>
    <scope>NUCLEOTIDE SEQUENCE [LARGE SCALE GENOMIC DNA]</scope>
    <source>
        <strain evidence="2">DSM 17526 / LMG 23754 / KMM 6221</strain>
    </source>
</reference>
<protein>
    <submittedName>
        <fullName evidence="1">Polyketide cyclase / dehydrase and lipid transport</fullName>
    </submittedName>
</protein>
<accession>L0G1Y8</accession>
<sequence length="181" mass="20670">MKILKTILLSILGLALLVLIAAFFVPRELNVEKSVMINRPVEEVFEYVKMLKNQNSFSVWMTIDPKMEKTYEGKDGTVGAITKWDSQHQDVGKGEQEITTLEANKRIDYELRFIKPFESTAQAYMVTESTSAHQTKVIWGFHGESKYPMNLVQKVMGIEKMLGDQLQQGLDTLKDQMEGSF</sequence>
<name>L0G1Y8_ECHVK</name>
<dbReference type="Proteomes" id="UP000010796">
    <property type="component" value="Chromosome"/>
</dbReference>
<keyword evidence="2" id="KW-1185">Reference proteome</keyword>
<dbReference type="eggNOG" id="COG1670">
    <property type="taxonomic scope" value="Bacteria"/>
</dbReference>
<dbReference type="AlphaFoldDB" id="L0G1Y8"/>
<dbReference type="InterPro" id="IPR023393">
    <property type="entry name" value="START-like_dom_sf"/>
</dbReference>
<dbReference type="OrthoDB" id="9807923at2"/>
<evidence type="ECO:0000313" key="2">
    <source>
        <dbReference type="Proteomes" id="UP000010796"/>
    </source>
</evidence>
<dbReference type="EMBL" id="CP003346">
    <property type="protein sequence ID" value="AGA79522.1"/>
    <property type="molecule type" value="Genomic_DNA"/>
</dbReference>
<dbReference type="PATRIC" id="fig|926556.3.peg.3477"/>
<dbReference type="CDD" id="cd07818">
    <property type="entry name" value="SRPBCC_1"/>
    <property type="match status" value="1"/>
</dbReference>
<organism evidence="1 2">
    <name type="scientific">Echinicola vietnamensis (strain DSM 17526 / LMG 23754 / KMM 6221)</name>
    <dbReference type="NCBI Taxonomy" id="926556"/>
    <lineage>
        <taxon>Bacteria</taxon>
        <taxon>Pseudomonadati</taxon>
        <taxon>Bacteroidota</taxon>
        <taxon>Cytophagia</taxon>
        <taxon>Cytophagales</taxon>
        <taxon>Cyclobacteriaceae</taxon>
        <taxon>Echinicola</taxon>
    </lineage>
</organism>
<dbReference type="Pfam" id="PF10604">
    <property type="entry name" value="Polyketide_cyc2"/>
    <property type="match status" value="1"/>
</dbReference>
<dbReference type="STRING" id="926556.Echvi_3298"/>
<gene>
    <name evidence="1" type="ordered locus">Echvi_3298</name>
</gene>
<dbReference type="HOGENOM" id="CLU_104147_2_0_10"/>
<dbReference type="KEGG" id="evi:Echvi_3298"/>
<evidence type="ECO:0000313" key="1">
    <source>
        <dbReference type="EMBL" id="AGA79522.1"/>
    </source>
</evidence>
<dbReference type="SUPFAM" id="SSF55961">
    <property type="entry name" value="Bet v1-like"/>
    <property type="match status" value="1"/>
</dbReference>
<dbReference type="Gene3D" id="3.30.530.20">
    <property type="match status" value="1"/>
</dbReference>
<dbReference type="InterPro" id="IPR019587">
    <property type="entry name" value="Polyketide_cyclase/dehydratase"/>
</dbReference>